<evidence type="ECO:0000313" key="2">
    <source>
        <dbReference type="EMBL" id="EKE87037.1"/>
    </source>
</evidence>
<name>K2KK55_9GAMM</name>
<dbReference type="Pfam" id="PF07023">
    <property type="entry name" value="DUF1315"/>
    <property type="match status" value="1"/>
</dbReference>
<gene>
    <name evidence="2" type="ORF">A10D4_02307</name>
</gene>
<dbReference type="AlphaFoldDB" id="K2KK55"/>
<dbReference type="InterPro" id="IPR009749">
    <property type="entry name" value="DUF1315"/>
</dbReference>
<organism evidence="2 3">
    <name type="scientific">Idiomarina xiamenensis 10-D-4</name>
    <dbReference type="NCBI Taxonomy" id="740709"/>
    <lineage>
        <taxon>Bacteria</taxon>
        <taxon>Pseudomonadati</taxon>
        <taxon>Pseudomonadota</taxon>
        <taxon>Gammaproteobacteria</taxon>
        <taxon>Alteromonadales</taxon>
        <taxon>Idiomarinaceae</taxon>
        <taxon>Idiomarina</taxon>
    </lineage>
</organism>
<evidence type="ECO:0008006" key="4">
    <source>
        <dbReference type="Google" id="ProtNLM"/>
    </source>
</evidence>
<dbReference type="OrthoDB" id="5616307at2"/>
<comment type="caution">
    <text evidence="2">The sequence shown here is derived from an EMBL/GenBank/DDBJ whole genome shotgun (WGS) entry which is preliminary data.</text>
</comment>
<proteinExistence type="predicted"/>
<reference evidence="2 3" key="1">
    <citation type="journal article" date="2012" name="J. Bacteriol.">
        <title>Genome Sequence of Idiomarina xiamenensis Type Strain 10-D-4.</title>
        <authorList>
            <person name="Lai Q."/>
            <person name="Wang L."/>
            <person name="Wang W."/>
            <person name="Shao Z."/>
        </authorList>
    </citation>
    <scope>NUCLEOTIDE SEQUENCE [LARGE SCALE GENOMIC DNA]</scope>
    <source>
        <strain evidence="2 3">10-D-4</strain>
    </source>
</reference>
<dbReference type="RefSeq" id="WP_008487478.1">
    <property type="nucleotide sequence ID" value="NZ_AMRG01000002.1"/>
</dbReference>
<dbReference type="EMBL" id="AMRG01000002">
    <property type="protein sequence ID" value="EKE87037.1"/>
    <property type="molecule type" value="Genomic_DNA"/>
</dbReference>
<sequence length="105" mass="12020">MQFDDMIRHMTPVVYQRLVAAVETGKWPDGVALTEQQKAHSLQLVMAYQARHIPSDQHMSVGADGKLVSKSKSQLRQQFKQSQVPQEIARFSLNDDPQQEKPHEH</sequence>
<feature type="compositionally biased region" description="Polar residues" evidence="1">
    <location>
        <begin position="70"/>
        <end position="85"/>
    </location>
</feature>
<feature type="region of interest" description="Disordered" evidence="1">
    <location>
        <begin position="55"/>
        <end position="105"/>
    </location>
</feature>
<dbReference type="STRING" id="740709.A10D4_02307"/>
<evidence type="ECO:0000313" key="3">
    <source>
        <dbReference type="Proteomes" id="UP000014115"/>
    </source>
</evidence>
<keyword evidence="3" id="KW-1185">Reference proteome</keyword>
<protein>
    <recommendedName>
        <fullName evidence="4">DUF1315 domain-containing protein</fullName>
    </recommendedName>
</protein>
<dbReference type="PATRIC" id="fig|740709.3.peg.465"/>
<dbReference type="Proteomes" id="UP000014115">
    <property type="component" value="Unassembled WGS sequence"/>
</dbReference>
<dbReference type="eggNOG" id="COG3139">
    <property type="taxonomic scope" value="Bacteria"/>
</dbReference>
<accession>K2KK55</accession>
<evidence type="ECO:0000256" key="1">
    <source>
        <dbReference type="SAM" id="MobiDB-lite"/>
    </source>
</evidence>